<dbReference type="EMBL" id="BOPF01000013">
    <property type="protein sequence ID" value="GIJ47080.1"/>
    <property type="molecule type" value="Genomic_DNA"/>
</dbReference>
<dbReference type="InterPro" id="IPR025438">
    <property type="entry name" value="DUF4180"/>
</dbReference>
<name>A0A8J4DQJ0_9ACTN</name>
<organism evidence="2 3">
    <name type="scientific">Virgisporangium aliadipatigenens</name>
    <dbReference type="NCBI Taxonomy" id="741659"/>
    <lineage>
        <taxon>Bacteria</taxon>
        <taxon>Bacillati</taxon>
        <taxon>Actinomycetota</taxon>
        <taxon>Actinomycetes</taxon>
        <taxon>Micromonosporales</taxon>
        <taxon>Micromonosporaceae</taxon>
        <taxon>Virgisporangium</taxon>
    </lineage>
</organism>
<protein>
    <recommendedName>
        <fullName evidence="1">DUF4180 domain-containing protein</fullName>
    </recommendedName>
</protein>
<evidence type="ECO:0000313" key="2">
    <source>
        <dbReference type="EMBL" id="GIJ47080.1"/>
    </source>
</evidence>
<accession>A0A8J4DQJ0</accession>
<reference evidence="2" key="1">
    <citation type="submission" date="2021-01" db="EMBL/GenBank/DDBJ databases">
        <title>Whole genome shotgun sequence of Virgisporangium aliadipatigenens NBRC 105644.</title>
        <authorList>
            <person name="Komaki H."/>
            <person name="Tamura T."/>
        </authorList>
    </citation>
    <scope>NUCLEOTIDE SEQUENCE</scope>
    <source>
        <strain evidence="2">NBRC 105644</strain>
    </source>
</reference>
<evidence type="ECO:0000313" key="3">
    <source>
        <dbReference type="Proteomes" id="UP000619260"/>
    </source>
</evidence>
<comment type="caution">
    <text evidence="2">The sequence shown here is derived from an EMBL/GenBank/DDBJ whole genome shotgun (WGS) entry which is preliminary data.</text>
</comment>
<sequence length="107" mass="11644">MSVFEVPADGPVIDNALDVIGDAFGTGAETVVIPVERLDPAFFDLRTGIAGEMFQKFVNYRLRLVILGDVGAHVAASNAFRDLVRESNRGRHVWFVANRAELAARGT</sequence>
<dbReference type="Proteomes" id="UP000619260">
    <property type="component" value="Unassembled WGS sequence"/>
</dbReference>
<dbReference type="AlphaFoldDB" id="A0A8J4DQJ0"/>
<gene>
    <name evidence="2" type="ORF">Val02_39660</name>
</gene>
<evidence type="ECO:0000259" key="1">
    <source>
        <dbReference type="Pfam" id="PF13788"/>
    </source>
</evidence>
<proteinExistence type="predicted"/>
<dbReference type="Pfam" id="PF13788">
    <property type="entry name" value="DUF4180"/>
    <property type="match status" value="1"/>
</dbReference>
<feature type="domain" description="DUF4180" evidence="1">
    <location>
        <begin position="3"/>
        <end position="105"/>
    </location>
</feature>
<dbReference type="RefSeq" id="WP_203900595.1">
    <property type="nucleotide sequence ID" value="NZ_BOPF01000013.1"/>
</dbReference>
<keyword evidence="3" id="KW-1185">Reference proteome</keyword>